<keyword evidence="2" id="KW-1185">Reference proteome</keyword>
<sequence>MLQTSKGRKDTTTSLLGLLMCSTLSVAMYTMTPEGNDHIPASADPGPPFQPEEVIHSRSGLPLMLPPGFNYSDVNMTDNMLSGQLPGGDSVWEPDMSYCLLLQEAPVPPPMDQVPWFCVCSLCQASVGPKGDHGERGLPGSPGSPGMRGLTGFRGRPGFVGHQGMKGQKGEDGEKGDQGPVGFTGMKGSRGYKGDKGDQGLDGPQGEMGPQGETGTCPDSCLNVQVRSGEPGVPGPAGTRGLPGVAGPPGATGPKGVTGDIGPPGVPGTEGVKGDQGVAGQCHCNDGKNGIDGLPGPQGPKGDHGVAGPQGVSGHDGVKGDQGDVGIDGMPGPCSPAIQSSFSVSLTQSFPPPNWPVAFNRVISNHQFHFNMGVYTAPINGTYIFSYHLVVSTKILKVGLFRNYVPVVKTIEPSDMATASQQVVLHLDLGDRVWLQVKDSTSNGMFASSEISSTFSGFLLYPDTCDMPLSRDFILPDAEIVVPREYSWETSDDPMAYSTPTPAL</sequence>
<evidence type="ECO:0000313" key="1">
    <source>
        <dbReference type="EMBL" id="KAJ8011446.1"/>
    </source>
</evidence>
<gene>
    <name evidence="1" type="ORF">DPEC_G00058300</name>
</gene>
<dbReference type="EMBL" id="CM055732">
    <property type="protein sequence ID" value="KAJ8011446.1"/>
    <property type="molecule type" value="Genomic_DNA"/>
</dbReference>
<proteinExistence type="predicted"/>
<dbReference type="Proteomes" id="UP001157502">
    <property type="component" value="Chromosome 5"/>
</dbReference>
<accession>A0ACC2H6C9</accession>
<organism evidence="1 2">
    <name type="scientific">Dallia pectoralis</name>
    <name type="common">Alaska blackfish</name>
    <dbReference type="NCBI Taxonomy" id="75939"/>
    <lineage>
        <taxon>Eukaryota</taxon>
        <taxon>Metazoa</taxon>
        <taxon>Chordata</taxon>
        <taxon>Craniata</taxon>
        <taxon>Vertebrata</taxon>
        <taxon>Euteleostomi</taxon>
        <taxon>Actinopterygii</taxon>
        <taxon>Neopterygii</taxon>
        <taxon>Teleostei</taxon>
        <taxon>Protacanthopterygii</taxon>
        <taxon>Esociformes</taxon>
        <taxon>Umbridae</taxon>
        <taxon>Dallia</taxon>
    </lineage>
</organism>
<comment type="caution">
    <text evidence="1">The sequence shown here is derived from an EMBL/GenBank/DDBJ whole genome shotgun (WGS) entry which is preliminary data.</text>
</comment>
<protein>
    <submittedName>
        <fullName evidence="1">Uncharacterized protein</fullName>
    </submittedName>
</protein>
<reference evidence="1" key="1">
    <citation type="submission" date="2021-05" db="EMBL/GenBank/DDBJ databases">
        <authorList>
            <person name="Pan Q."/>
            <person name="Jouanno E."/>
            <person name="Zahm M."/>
            <person name="Klopp C."/>
            <person name="Cabau C."/>
            <person name="Louis A."/>
            <person name="Berthelot C."/>
            <person name="Parey E."/>
            <person name="Roest Crollius H."/>
            <person name="Montfort J."/>
            <person name="Robinson-Rechavi M."/>
            <person name="Bouchez O."/>
            <person name="Lampietro C."/>
            <person name="Lopez Roques C."/>
            <person name="Donnadieu C."/>
            <person name="Postlethwait J."/>
            <person name="Bobe J."/>
            <person name="Dillon D."/>
            <person name="Chandos A."/>
            <person name="von Hippel F."/>
            <person name="Guiguen Y."/>
        </authorList>
    </citation>
    <scope>NUCLEOTIDE SEQUENCE</scope>
    <source>
        <strain evidence="1">YG-Jan2019</strain>
    </source>
</reference>
<evidence type="ECO:0000313" key="2">
    <source>
        <dbReference type="Proteomes" id="UP001157502"/>
    </source>
</evidence>
<name>A0ACC2H6C9_DALPE</name>